<evidence type="ECO:0000313" key="3">
    <source>
        <dbReference type="Proteomes" id="UP000596929"/>
    </source>
</evidence>
<gene>
    <name evidence="2" type="ORF">H8S20_11695</name>
</gene>
<protein>
    <submittedName>
        <fullName evidence="2">DUF4037 domain-containing protein</fullName>
    </submittedName>
</protein>
<evidence type="ECO:0000313" key="2">
    <source>
        <dbReference type="EMBL" id="MBC5629552.1"/>
    </source>
</evidence>
<dbReference type="SUPFAM" id="SSF81301">
    <property type="entry name" value="Nucleotidyltransferase"/>
    <property type="match status" value="1"/>
</dbReference>
<organism evidence="2 3">
    <name type="scientific">Clostridium hominis</name>
    <dbReference type="NCBI Taxonomy" id="2763036"/>
    <lineage>
        <taxon>Bacteria</taxon>
        <taxon>Bacillati</taxon>
        <taxon>Bacillota</taxon>
        <taxon>Clostridia</taxon>
        <taxon>Eubacteriales</taxon>
        <taxon>Clostridiaceae</taxon>
        <taxon>Clostridium</taxon>
    </lineage>
</organism>
<comment type="caution">
    <text evidence="2">The sequence shown here is derived from an EMBL/GenBank/DDBJ whole genome shotgun (WGS) entry which is preliminary data.</text>
</comment>
<dbReference type="Pfam" id="PF13228">
    <property type="entry name" value="DUF4037"/>
    <property type="match status" value="1"/>
</dbReference>
<keyword evidence="3" id="KW-1185">Reference proteome</keyword>
<feature type="domain" description="DUF4037" evidence="1">
    <location>
        <begin position="118"/>
        <end position="212"/>
    </location>
</feature>
<proteinExistence type="predicted"/>
<dbReference type="Proteomes" id="UP000596929">
    <property type="component" value="Unassembled WGS sequence"/>
</dbReference>
<dbReference type="InterPro" id="IPR043519">
    <property type="entry name" value="NT_sf"/>
</dbReference>
<dbReference type="InterPro" id="IPR025117">
    <property type="entry name" value="DUF4037"/>
</dbReference>
<accession>A0ABR7DDN9</accession>
<evidence type="ECO:0000259" key="1">
    <source>
        <dbReference type="Pfam" id="PF13228"/>
    </source>
</evidence>
<reference evidence="2 3" key="1">
    <citation type="submission" date="2020-08" db="EMBL/GenBank/DDBJ databases">
        <title>Genome public.</title>
        <authorList>
            <person name="Liu C."/>
            <person name="Sun Q."/>
        </authorList>
    </citation>
    <scope>NUCLEOTIDE SEQUENCE [LARGE SCALE GENOMIC DNA]</scope>
    <source>
        <strain evidence="2 3">NSJ-6</strain>
    </source>
</reference>
<name>A0ABR7DDN9_9CLOT</name>
<dbReference type="Gene3D" id="3.30.460.10">
    <property type="entry name" value="Beta Polymerase, domain 2"/>
    <property type="match status" value="1"/>
</dbReference>
<sequence length="271" mass="31173">MGVNMIVYQLVNEYKRFDEVLAITLTGSGASGKNDFFYDIDVDVILKDEIDINSRREILKKFSDTIETNSGKYGEKDIFILRNSTTQIDVSYYTLDTLKENLFNVVDKCKASVGYTTCLWKVVSGAFIAYDKENTFKNLQKRYRVAYPEKLKLNIIDKNYYILRDSIASYYNQIDKAINRGDLISVSHKICKFLDSYFDVVFAVNEMPHPGDKRLISIINSKCKKIPKLLSEGINTLIENSCTCDRSILRNMDEIVDDLKEFLIEEGIKVS</sequence>
<dbReference type="EMBL" id="JACOOO010000025">
    <property type="protein sequence ID" value="MBC5629552.1"/>
    <property type="molecule type" value="Genomic_DNA"/>
</dbReference>